<dbReference type="GO" id="GO:0015297">
    <property type="term" value="F:antiporter activity"/>
    <property type="evidence" value="ECO:0007669"/>
    <property type="project" value="UniProtKB-KW"/>
</dbReference>
<evidence type="ECO:0000256" key="6">
    <source>
        <dbReference type="ARBA" id="ARBA00023065"/>
    </source>
</evidence>
<keyword evidence="6" id="KW-0406">Ion transport</keyword>
<evidence type="ECO:0000313" key="11">
    <source>
        <dbReference type="Proteomes" id="UP000031202"/>
    </source>
</evidence>
<proteinExistence type="predicted"/>
<dbReference type="RefSeq" id="WP_039413451.1">
    <property type="nucleotide sequence ID" value="NZ_JWSZ01000005.1"/>
</dbReference>
<evidence type="ECO:0000259" key="9">
    <source>
        <dbReference type="Pfam" id="PF00999"/>
    </source>
</evidence>
<dbReference type="InterPro" id="IPR006153">
    <property type="entry name" value="Cation/H_exchanger_TM"/>
</dbReference>
<keyword evidence="7 8" id="KW-0472">Membrane</keyword>
<evidence type="ECO:0000256" key="7">
    <source>
        <dbReference type="ARBA" id="ARBA00023136"/>
    </source>
</evidence>
<dbReference type="Proteomes" id="UP000031202">
    <property type="component" value="Unassembled WGS sequence"/>
</dbReference>
<evidence type="ECO:0000256" key="4">
    <source>
        <dbReference type="ARBA" id="ARBA00022692"/>
    </source>
</evidence>
<gene>
    <name evidence="10" type="ORF">RM52_04295</name>
</gene>
<reference evidence="10 11" key="1">
    <citation type="submission" date="2014-12" db="EMBL/GenBank/DDBJ databases">
        <title>Genome sequencing of Microbacterium hominis TPW29.</title>
        <authorList>
            <person name="Tan P.W."/>
            <person name="Chan K.-G."/>
        </authorList>
    </citation>
    <scope>NUCLEOTIDE SEQUENCE [LARGE SCALE GENOMIC DNA]</scope>
    <source>
        <strain evidence="10 11">TPW29</strain>
    </source>
</reference>
<comment type="subcellular location">
    <subcellularLocation>
        <location evidence="1">Cell membrane</location>
        <topology evidence="1">Multi-pass membrane protein</topology>
    </subcellularLocation>
</comment>
<accession>A0A0B4CRP9</accession>
<dbReference type="GO" id="GO:0005886">
    <property type="term" value="C:plasma membrane"/>
    <property type="evidence" value="ECO:0007669"/>
    <property type="project" value="UniProtKB-SubCell"/>
</dbReference>
<dbReference type="EMBL" id="JWSZ01000005">
    <property type="protein sequence ID" value="KIC59107.1"/>
    <property type="molecule type" value="Genomic_DNA"/>
</dbReference>
<evidence type="ECO:0000256" key="5">
    <source>
        <dbReference type="ARBA" id="ARBA00022989"/>
    </source>
</evidence>
<dbReference type="PANTHER" id="PTHR32507">
    <property type="entry name" value="NA(+)/H(+) ANTIPORTER 1"/>
    <property type="match status" value="1"/>
</dbReference>
<dbReference type="GO" id="GO:1902600">
    <property type="term" value="P:proton transmembrane transport"/>
    <property type="evidence" value="ECO:0007669"/>
    <property type="project" value="InterPro"/>
</dbReference>
<feature type="transmembrane region" description="Helical" evidence="8">
    <location>
        <begin position="185"/>
        <end position="207"/>
    </location>
</feature>
<feature type="transmembrane region" description="Helical" evidence="8">
    <location>
        <begin position="30"/>
        <end position="51"/>
    </location>
</feature>
<feature type="transmembrane region" description="Helical" evidence="8">
    <location>
        <begin position="278"/>
        <end position="298"/>
    </location>
</feature>
<dbReference type="AlphaFoldDB" id="A0A0B4CRP9"/>
<feature type="transmembrane region" description="Helical" evidence="8">
    <location>
        <begin position="227"/>
        <end position="258"/>
    </location>
</feature>
<keyword evidence="3" id="KW-0050">Antiport</keyword>
<comment type="caution">
    <text evidence="10">The sequence shown here is derived from an EMBL/GenBank/DDBJ whole genome shotgun (WGS) entry which is preliminary data.</text>
</comment>
<evidence type="ECO:0000313" key="10">
    <source>
        <dbReference type="EMBL" id="KIC59107.1"/>
    </source>
</evidence>
<evidence type="ECO:0000256" key="2">
    <source>
        <dbReference type="ARBA" id="ARBA00022448"/>
    </source>
</evidence>
<feature type="transmembrane region" description="Helical" evidence="8">
    <location>
        <begin position="95"/>
        <end position="128"/>
    </location>
</feature>
<feature type="domain" description="Cation/H+ exchanger transmembrane" evidence="9">
    <location>
        <begin position="18"/>
        <end position="392"/>
    </location>
</feature>
<evidence type="ECO:0000256" key="3">
    <source>
        <dbReference type="ARBA" id="ARBA00022449"/>
    </source>
</evidence>
<keyword evidence="4 8" id="KW-0812">Transmembrane</keyword>
<keyword evidence="2" id="KW-0813">Transport</keyword>
<protein>
    <submittedName>
        <fullName evidence="10">Sodium:proton antiporter</fullName>
    </submittedName>
</protein>
<keyword evidence="5 8" id="KW-1133">Transmembrane helix</keyword>
<feature type="transmembrane region" description="Helical" evidence="8">
    <location>
        <begin position="304"/>
        <end position="327"/>
    </location>
</feature>
<feature type="transmembrane region" description="Helical" evidence="8">
    <location>
        <begin position="339"/>
        <end position="361"/>
    </location>
</feature>
<dbReference type="Pfam" id="PF00999">
    <property type="entry name" value="Na_H_Exchanger"/>
    <property type="match status" value="1"/>
</dbReference>
<feature type="transmembrane region" description="Helical" evidence="8">
    <location>
        <begin position="58"/>
        <end position="75"/>
    </location>
</feature>
<evidence type="ECO:0000256" key="1">
    <source>
        <dbReference type="ARBA" id="ARBA00004651"/>
    </source>
</evidence>
<evidence type="ECO:0000256" key="8">
    <source>
        <dbReference type="SAM" id="Phobius"/>
    </source>
</evidence>
<sequence>MLTTLLLVTGVALLIWSLWSRTFRRATVNGPIVMTGLGLIAGAVLPTQGILFMESKATLFLAEIVLAFLLFVDALDVRGSVRSQFTGVPVRLLGIGLPLSLVLVLAVGLMLPLGLSVAVVLAIACIAVPADFSPETSLVRDERIPARVRRWLSVESGYNDGLVSPLLLAALAFASAGTTGDAGRAFAVAAPAGLIAVLVGAAVGAAIGGATRFADERGWTEPQSMRIAFVAAPLIVFAAAVMLHGNGFVAVFVAGIAIRLTRGEKGLDRAELTLLEDVSWLTNLLLWLAFGFAAVVLLSETYDWWPAIALAFVALTVGRIIPVGIALLGSEASREERIFVAVVGPRGAASIVFGLIAANALPGEQGFLVLAATGMVVLGSVAIHGIGGPLLVRRLWGARAADAAPPPVGAAAASVKPPA</sequence>
<feature type="transmembrane region" description="Helical" evidence="8">
    <location>
        <begin position="367"/>
        <end position="392"/>
    </location>
</feature>
<name>A0A0B4CRP9_9MICO</name>
<organism evidence="10 11">
    <name type="scientific">Microbacterium hominis</name>
    <dbReference type="NCBI Taxonomy" id="162426"/>
    <lineage>
        <taxon>Bacteria</taxon>
        <taxon>Bacillati</taxon>
        <taxon>Actinomycetota</taxon>
        <taxon>Actinomycetes</taxon>
        <taxon>Micrococcales</taxon>
        <taxon>Microbacteriaceae</taxon>
        <taxon>Microbacterium</taxon>
    </lineage>
</organism>
<dbReference type="PANTHER" id="PTHR32507:SF8">
    <property type="entry name" value="CNH1P"/>
    <property type="match status" value="1"/>
</dbReference>